<gene>
    <name evidence="2" type="ORF">ANN_03972</name>
</gene>
<feature type="region of interest" description="Disordered" evidence="1">
    <location>
        <begin position="164"/>
        <end position="308"/>
    </location>
</feature>
<feature type="compositionally biased region" description="Basic residues" evidence="1">
    <location>
        <begin position="184"/>
        <end position="194"/>
    </location>
</feature>
<protein>
    <submittedName>
        <fullName evidence="2">Uncharacterized protein</fullName>
    </submittedName>
</protein>
<keyword evidence="3" id="KW-1185">Reference proteome</keyword>
<feature type="compositionally biased region" description="Basic residues" evidence="1">
    <location>
        <begin position="266"/>
        <end position="276"/>
    </location>
</feature>
<dbReference type="Proteomes" id="UP001148838">
    <property type="component" value="Unassembled WGS sequence"/>
</dbReference>
<name>A0ABQ8T8H3_PERAM</name>
<feature type="region of interest" description="Disordered" evidence="1">
    <location>
        <begin position="45"/>
        <end position="82"/>
    </location>
</feature>
<feature type="compositionally biased region" description="Polar residues" evidence="1">
    <location>
        <begin position="68"/>
        <end position="82"/>
    </location>
</feature>
<reference evidence="2 3" key="1">
    <citation type="journal article" date="2022" name="Allergy">
        <title>Genome assembly and annotation of Periplaneta americana reveal a comprehensive cockroach allergen profile.</title>
        <authorList>
            <person name="Wang L."/>
            <person name="Xiong Q."/>
            <person name="Saelim N."/>
            <person name="Wang L."/>
            <person name="Nong W."/>
            <person name="Wan A.T."/>
            <person name="Shi M."/>
            <person name="Liu X."/>
            <person name="Cao Q."/>
            <person name="Hui J.H.L."/>
            <person name="Sookrung N."/>
            <person name="Leung T.F."/>
            <person name="Tungtrongchitr A."/>
            <person name="Tsui S.K.W."/>
        </authorList>
    </citation>
    <scope>NUCLEOTIDE SEQUENCE [LARGE SCALE GENOMIC DNA]</scope>
    <source>
        <strain evidence="2">PWHHKU_190912</strain>
    </source>
</reference>
<organism evidence="2 3">
    <name type="scientific">Periplaneta americana</name>
    <name type="common">American cockroach</name>
    <name type="synonym">Blatta americana</name>
    <dbReference type="NCBI Taxonomy" id="6978"/>
    <lineage>
        <taxon>Eukaryota</taxon>
        <taxon>Metazoa</taxon>
        <taxon>Ecdysozoa</taxon>
        <taxon>Arthropoda</taxon>
        <taxon>Hexapoda</taxon>
        <taxon>Insecta</taxon>
        <taxon>Pterygota</taxon>
        <taxon>Neoptera</taxon>
        <taxon>Polyneoptera</taxon>
        <taxon>Dictyoptera</taxon>
        <taxon>Blattodea</taxon>
        <taxon>Blattoidea</taxon>
        <taxon>Blattidae</taxon>
        <taxon>Blattinae</taxon>
        <taxon>Periplaneta</taxon>
    </lineage>
</organism>
<proteinExistence type="predicted"/>
<evidence type="ECO:0000256" key="1">
    <source>
        <dbReference type="SAM" id="MobiDB-lite"/>
    </source>
</evidence>
<feature type="compositionally biased region" description="Low complexity" evidence="1">
    <location>
        <begin position="206"/>
        <end position="222"/>
    </location>
</feature>
<sequence length="308" mass="33713">MITRATETQKDEIGLTTSVKEENNSNEVLTIDAIDTTTNTIDFRDHIESSTRDSGISQTENKSEFISKNKPQLPITNDSDLNTDSSGYVTGGAARNSIYTLSASVKSTSEEVSDGHVTETVEFPKKETTYKSSEATVRASTRQQSKNYFIANVDFTTASGDDQLAATRKPVTNRNTKKTSPDGKRRRLVRRKRPSSTTEVQSEVVTITTTAATTTTTTTTATRPLRRPTGSLFNPNRVRQRPTTTITTTTEASTSSTASSQLTRKPGARVVRRRKYGPTTNRTRESNSAISEYETSESPTIAASDKGN</sequence>
<dbReference type="EMBL" id="JAJSOF020000013">
    <property type="protein sequence ID" value="KAJ4442386.1"/>
    <property type="molecule type" value="Genomic_DNA"/>
</dbReference>
<comment type="caution">
    <text evidence="2">The sequence shown here is derived from an EMBL/GenBank/DDBJ whole genome shotgun (WGS) entry which is preliminary data.</text>
</comment>
<feature type="compositionally biased region" description="Low complexity" evidence="1">
    <location>
        <begin position="243"/>
        <end position="260"/>
    </location>
</feature>
<accession>A0ABQ8T8H3</accession>
<evidence type="ECO:0000313" key="2">
    <source>
        <dbReference type="EMBL" id="KAJ4442386.1"/>
    </source>
</evidence>
<evidence type="ECO:0000313" key="3">
    <source>
        <dbReference type="Proteomes" id="UP001148838"/>
    </source>
</evidence>
<feature type="compositionally biased region" description="Polar residues" evidence="1">
    <location>
        <begin position="278"/>
        <end position="290"/>
    </location>
</feature>
<feature type="compositionally biased region" description="Polar residues" evidence="1">
    <location>
        <begin position="195"/>
        <end position="205"/>
    </location>
</feature>